<protein>
    <submittedName>
        <fullName evidence="2">YrdB family protein</fullName>
    </submittedName>
</protein>
<dbReference type="AlphaFoldDB" id="A0A939MGJ4"/>
<keyword evidence="1" id="KW-1133">Transmembrane helix</keyword>
<keyword evidence="3" id="KW-1185">Reference proteome</keyword>
<evidence type="ECO:0000313" key="2">
    <source>
        <dbReference type="EMBL" id="MBO1900479.1"/>
    </source>
</evidence>
<evidence type="ECO:0000313" key="3">
    <source>
        <dbReference type="Proteomes" id="UP000664382"/>
    </source>
</evidence>
<gene>
    <name evidence="2" type="ORF">J4H92_00775</name>
</gene>
<feature type="transmembrane region" description="Helical" evidence="1">
    <location>
        <begin position="12"/>
        <end position="37"/>
    </location>
</feature>
<dbReference type="Proteomes" id="UP000664382">
    <property type="component" value="Unassembled WGS sequence"/>
</dbReference>
<accession>A0A939MGJ4</accession>
<sequence>MTETSPAAPARAAAVLQLLRALCHLIAVGVIAVWAFLEWPLPFPGILAGLGFLLATVLLWALFLSPRPVLRTDRFGRALIELLLVAGAVGAMLGLGLPWPIATAFGAVAAALGYVAGSER</sequence>
<comment type="caution">
    <text evidence="2">The sequence shown here is derived from an EMBL/GenBank/DDBJ whole genome shotgun (WGS) entry which is preliminary data.</text>
</comment>
<proteinExistence type="predicted"/>
<feature type="transmembrane region" description="Helical" evidence="1">
    <location>
        <begin position="75"/>
        <end position="93"/>
    </location>
</feature>
<dbReference type="Pfam" id="PF10823">
    <property type="entry name" value="DUF2568"/>
    <property type="match status" value="1"/>
</dbReference>
<keyword evidence="1" id="KW-0812">Transmembrane</keyword>
<dbReference type="RefSeq" id="WP_208095127.1">
    <property type="nucleotide sequence ID" value="NZ_JAGDYM010000002.1"/>
</dbReference>
<dbReference type="EMBL" id="JAGDYM010000002">
    <property type="protein sequence ID" value="MBO1900479.1"/>
    <property type="molecule type" value="Genomic_DNA"/>
</dbReference>
<keyword evidence="1" id="KW-0472">Membrane</keyword>
<dbReference type="InterPro" id="IPR021214">
    <property type="entry name" value="DUF2568"/>
</dbReference>
<name>A0A939MGJ4_9MICO</name>
<organism evidence="2 3">
    <name type="scientific">Leucobacter weissii</name>
    <dbReference type="NCBI Taxonomy" id="1983706"/>
    <lineage>
        <taxon>Bacteria</taxon>
        <taxon>Bacillati</taxon>
        <taxon>Actinomycetota</taxon>
        <taxon>Actinomycetes</taxon>
        <taxon>Micrococcales</taxon>
        <taxon>Microbacteriaceae</taxon>
        <taxon>Leucobacter</taxon>
    </lineage>
</organism>
<reference evidence="2" key="1">
    <citation type="submission" date="2021-03" db="EMBL/GenBank/DDBJ databases">
        <title>Leucobacter chromiisoli sp. nov., isolated from chromium-containing soil of chemical plant.</title>
        <authorList>
            <person name="Xu Z."/>
        </authorList>
    </citation>
    <scope>NUCLEOTIDE SEQUENCE</scope>
    <source>
        <strain evidence="2">S27</strain>
    </source>
</reference>
<feature type="transmembrane region" description="Helical" evidence="1">
    <location>
        <begin position="43"/>
        <end position="63"/>
    </location>
</feature>
<feature type="transmembrane region" description="Helical" evidence="1">
    <location>
        <begin position="99"/>
        <end position="117"/>
    </location>
</feature>
<evidence type="ECO:0000256" key="1">
    <source>
        <dbReference type="SAM" id="Phobius"/>
    </source>
</evidence>